<keyword evidence="3 4" id="KW-0479">Metal-binding</keyword>
<dbReference type="GO" id="GO:0005506">
    <property type="term" value="F:iron ion binding"/>
    <property type="evidence" value="ECO:0007669"/>
    <property type="project" value="InterPro"/>
</dbReference>
<keyword evidence="4" id="KW-0503">Monooxygenase</keyword>
<comment type="caution">
    <text evidence="5">The sequence shown here is derived from an EMBL/GenBank/DDBJ whole genome shotgun (WGS) entry which is preliminary data.</text>
</comment>
<accession>A0A0D7CL95</accession>
<dbReference type="InterPro" id="IPR036396">
    <property type="entry name" value="Cyt_P450_sf"/>
</dbReference>
<protein>
    <recommendedName>
        <fullName evidence="7">Cytochrome P450</fullName>
    </recommendedName>
</protein>
<dbReference type="InterPro" id="IPR001128">
    <property type="entry name" value="Cyt_P450"/>
</dbReference>
<evidence type="ECO:0000256" key="2">
    <source>
        <dbReference type="ARBA" id="ARBA00010617"/>
    </source>
</evidence>
<dbReference type="AlphaFoldDB" id="A0A0D7CL95"/>
<name>A0A0D7CL95_9ACTN</name>
<dbReference type="PROSITE" id="PS00086">
    <property type="entry name" value="CYTOCHROME_P450"/>
    <property type="match status" value="1"/>
</dbReference>
<reference evidence="5 6" key="1">
    <citation type="submission" date="2014-09" db="EMBL/GenBank/DDBJ databases">
        <title>Draft genome sequence of Streptomyces natalensis ATCC 27448, producer of the antifungal pimaricin.</title>
        <authorList>
            <person name="Mendes M.V."/>
            <person name="Beites T."/>
            <person name="Pires S."/>
            <person name="Santos C.L."/>
            <person name="Moradas-Ferreira P."/>
        </authorList>
    </citation>
    <scope>NUCLEOTIDE SEQUENCE [LARGE SCALE GENOMIC DNA]</scope>
    <source>
        <strain evidence="5 6">ATCC 27448</strain>
    </source>
</reference>
<dbReference type="PRINTS" id="PR00463">
    <property type="entry name" value="EP450I"/>
</dbReference>
<keyword evidence="4" id="KW-0560">Oxidoreductase</keyword>
<evidence type="ECO:0008006" key="7">
    <source>
        <dbReference type="Google" id="ProtNLM"/>
    </source>
</evidence>
<evidence type="ECO:0000256" key="1">
    <source>
        <dbReference type="ARBA" id="ARBA00001971"/>
    </source>
</evidence>
<keyword evidence="3 4" id="KW-0408">Iron</keyword>
<dbReference type="Pfam" id="PF00067">
    <property type="entry name" value="p450"/>
    <property type="match status" value="1"/>
</dbReference>
<organism evidence="5 6">
    <name type="scientific">Streptomyces natalensis ATCC 27448</name>
    <dbReference type="NCBI Taxonomy" id="1240678"/>
    <lineage>
        <taxon>Bacteria</taxon>
        <taxon>Bacillati</taxon>
        <taxon>Actinomycetota</taxon>
        <taxon>Actinomycetes</taxon>
        <taxon>Kitasatosporales</taxon>
        <taxon>Streptomycetaceae</taxon>
        <taxon>Streptomyces</taxon>
    </lineage>
</organism>
<dbReference type="GO" id="GO:0004497">
    <property type="term" value="F:monooxygenase activity"/>
    <property type="evidence" value="ECO:0007669"/>
    <property type="project" value="UniProtKB-KW"/>
</dbReference>
<proteinExistence type="inferred from homology"/>
<feature type="binding site" description="axial binding residue" evidence="3">
    <location>
        <position position="389"/>
    </location>
    <ligand>
        <name>heme</name>
        <dbReference type="ChEBI" id="CHEBI:30413"/>
    </ligand>
    <ligandPart>
        <name>Fe</name>
        <dbReference type="ChEBI" id="CHEBI:18248"/>
    </ligandPart>
</feature>
<sequence>MIMTPPVAPGRIPVVGHLVSLGRRPLEFLTSLPAHGDLVEIRLGTVRVLVVCHPDLMHQVLRDGKLFDKGGAFFEQMRRVTGNGLTTCEHQDHRRQRRLVHPAFAPDRLTGYATTISTQAGEVSRSWRDGQVIDAVASMNETTAQITAQILFGATLTREEVRDVHRCLTAVVRGIFRRMLIPATLRWIPTPGNRQLDRAITRLDQLALRIIAAYQRGGEDHGDMLSMLMSARDDQGDTLSDQEIRDQIITFLGAGTETTATLLAWTLHLLASHPEVEQRLHAEVDTVLGGRAATHADIPRLNYTRQVLTEALRIYPPVWLETRHVTRDTQLAGHAVPAGTILLLNQYLIHHRADLFANPDQFDPDRWLPGQADLPRGAFTPFGGGARKCIGDDIAMLTATLVLVAIVGRCRLVTVPGLEVRPLPRACLRPHSLRLRVRKRCP</sequence>
<evidence type="ECO:0000256" key="4">
    <source>
        <dbReference type="RuleBase" id="RU000461"/>
    </source>
</evidence>
<dbReference type="Gene3D" id="1.10.630.10">
    <property type="entry name" value="Cytochrome P450"/>
    <property type="match status" value="1"/>
</dbReference>
<dbReference type="SUPFAM" id="SSF48264">
    <property type="entry name" value="Cytochrome P450"/>
    <property type="match status" value="1"/>
</dbReference>
<dbReference type="RefSeq" id="WP_030065444.1">
    <property type="nucleotide sequence ID" value="NZ_JRKI01000026.1"/>
</dbReference>
<dbReference type="PATRIC" id="fig|1240678.4.peg.3938"/>
<evidence type="ECO:0000313" key="6">
    <source>
        <dbReference type="Proteomes" id="UP000032458"/>
    </source>
</evidence>
<dbReference type="GO" id="GO:0016705">
    <property type="term" value="F:oxidoreductase activity, acting on paired donors, with incorporation or reduction of molecular oxygen"/>
    <property type="evidence" value="ECO:0007669"/>
    <property type="project" value="InterPro"/>
</dbReference>
<dbReference type="EMBL" id="JRKI01000026">
    <property type="protein sequence ID" value="KIZ16989.1"/>
    <property type="molecule type" value="Genomic_DNA"/>
</dbReference>
<keyword evidence="6" id="KW-1185">Reference proteome</keyword>
<evidence type="ECO:0000256" key="3">
    <source>
        <dbReference type="PIRSR" id="PIRSR602401-1"/>
    </source>
</evidence>
<dbReference type="CDD" id="cd11049">
    <property type="entry name" value="CYP170A1-like"/>
    <property type="match status" value="1"/>
</dbReference>
<dbReference type="InterPro" id="IPR002401">
    <property type="entry name" value="Cyt_P450_E_grp-I"/>
</dbReference>
<keyword evidence="3 4" id="KW-0349">Heme</keyword>
<dbReference type="Proteomes" id="UP000032458">
    <property type="component" value="Unassembled WGS sequence"/>
</dbReference>
<dbReference type="PANTHER" id="PTHR24305:SF166">
    <property type="entry name" value="CYTOCHROME P450 12A4, MITOCHONDRIAL-RELATED"/>
    <property type="match status" value="1"/>
</dbReference>
<comment type="cofactor">
    <cofactor evidence="1 3">
        <name>heme</name>
        <dbReference type="ChEBI" id="CHEBI:30413"/>
    </cofactor>
</comment>
<gene>
    <name evidence="5" type="ORF">SNA_18700</name>
</gene>
<dbReference type="PANTHER" id="PTHR24305">
    <property type="entry name" value="CYTOCHROME P450"/>
    <property type="match status" value="1"/>
</dbReference>
<dbReference type="GO" id="GO:0020037">
    <property type="term" value="F:heme binding"/>
    <property type="evidence" value="ECO:0007669"/>
    <property type="project" value="InterPro"/>
</dbReference>
<dbReference type="PRINTS" id="PR00385">
    <property type="entry name" value="P450"/>
</dbReference>
<dbReference type="InterPro" id="IPR017972">
    <property type="entry name" value="Cyt_P450_CS"/>
</dbReference>
<comment type="similarity">
    <text evidence="2 4">Belongs to the cytochrome P450 family.</text>
</comment>
<dbReference type="InterPro" id="IPR050121">
    <property type="entry name" value="Cytochrome_P450_monoxygenase"/>
</dbReference>
<evidence type="ECO:0000313" key="5">
    <source>
        <dbReference type="EMBL" id="KIZ16989.1"/>
    </source>
</evidence>